<sequence length="197" mass="23436">MGIKGLAKSSNEARMFLESQFEVVGEKATGQVDFAIKKIIDSLNEELVCITKEKQNQEVLDFRDGTWMTERTVPEQTKGEKPDERTKLNERNLNKRTKRKPDEQMKPNEWNLNKRTKRKSDERMKPNEWNLNERTKKLDEWIKPNDWDLGRTKLDEQMKLNEQNLNERTKRKPNEQLDSDQFSFRFESVLVRSTTSD</sequence>
<dbReference type="Proteomes" id="UP000265703">
    <property type="component" value="Unassembled WGS sequence"/>
</dbReference>
<protein>
    <submittedName>
        <fullName evidence="2">Uncharacterized protein</fullName>
    </submittedName>
</protein>
<dbReference type="EMBL" id="QKYT01000135">
    <property type="protein sequence ID" value="RIA92111.1"/>
    <property type="molecule type" value="Genomic_DNA"/>
</dbReference>
<accession>A0A397TAU0</accession>
<gene>
    <name evidence="2" type="ORF">C1645_875022</name>
</gene>
<proteinExistence type="predicted"/>
<feature type="compositionally biased region" description="Basic and acidic residues" evidence="1">
    <location>
        <begin position="77"/>
        <end position="93"/>
    </location>
</feature>
<evidence type="ECO:0000313" key="2">
    <source>
        <dbReference type="EMBL" id="RIA92111.1"/>
    </source>
</evidence>
<comment type="caution">
    <text evidence="2">The sequence shown here is derived from an EMBL/GenBank/DDBJ whole genome shotgun (WGS) entry which is preliminary data.</text>
</comment>
<keyword evidence="3" id="KW-1185">Reference proteome</keyword>
<evidence type="ECO:0000313" key="3">
    <source>
        <dbReference type="Proteomes" id="UP000265703"/>
    </source>
</evidence>
<name>A0A397TAU0_9GLOM</name>
<organism evidence="2 3">
    <name type="scientific">Glomus cerebriforme</name>
    <dbReference type="NCBI Taxonomy" id="658196"/>
    <lineage>
        <taxon>Eukaryota</taxon>
        <taxon>Fungi</taxon>
        <taxon>Fungi incertae sedis</taxon>
        <taxon>Mucoromycota</taxon>
        <taxon>Glomeromycotina</taxon>
        <taxon>Glomeromycetes</taxon>
        <taxon>Glomerales</taxon>
        <taxon>Glomeraceae</taxon>
        <taxon>Glomus</taxon>
    </lineage>
</organism>
<reference evidence="2 3" key="1">
    <citation type="submission" date="2018-06" db="EMBL/GenBank/DDBJ databases">
        <title>Comparative genomics reveals the genomic features of Rhizophagus irregularis, R. cerebriforme, R. diaphanum and Gigaspora rosea, and their symbiotic lifestyle signature.</title>
        <authorList>
            <person name="Morin E."/>
            <person name="San Clemente H."/>
            <person name="Chen E.C.H."/>
            <person name="De La Providencia I."/>
            <person name="Hainaut M."/>
            <person name="Kuo A."/>
            <person name="Kohler A."/>
            <person name="Murat C."/>
            <person name="Tang N."/>
            <person name="Roy S."/>
            <person name="Loubradou J."/>
            <person name="Henrissat B."/>
            <person name="Grigoriev I.V."/>
            <person name="Corradi N."/>
            <person name="Roux C."/>
            <person name="Martin F.M."/>
        </authorList>
    </citation>
    <scope>NUCLEOTIDE SEQUENCE [LARGE SCALE GENOMIC DNA]</scope>
    <source>
        <strain evidence="2 3">DAOM 227022</strain>
    </source>
</reference>
<feature type="region of interest" description="Disordered" evidence="1">
    <location>
        <begin position="70"/>
        <end position="124"/>
    </location>
</feature>
<evidence type="ECO:0000256" key="1">
    <source>
        <dbReference type="SAM" id="MobiDB-lite"/>
    </source>
</evidence>
<dbReference type="AlphaFoldDB" id="A0A397TAU0"/>